<dbReference type="GO" id="GO:0016627">
    <property type="term" value="F:oxidoreductase activity, acting on the CH-CH group of donors"/>
    <property type="evidence" value="ECO:0007669"/>
    <property type="project" value="InterPro"/>
</dbReference>
<dbReference type="SUPFAM" id="SSF47203">
    <property type="entry name" value="Acyl-CoA dehydrogenase C-terminal domain-like"/>
    <property type="match status" value="1"/>
</dbReference>
<dbReference type="RefSeq" id="XP_037157574.1">
    <property type="nucleotide sequence ID" value="XM_037295573.1"/>
</dbReference>
<dbReference type="EMBL" id="JACCJB010000002">
    <property type="protein sequence ID" value="KAF6230317.1"/>
    <property type="molecule type" value="Genomic_DNA"/>
</dbReference>
<protein>
    <submittedName>
        <fullName evidence="2">Uncharacterized protein</fullName>
    </submittedName>
</protein>
<evidence type="ECO:0000313" key="3">
    <source>
        <dbReference type="Proteomes" id="UP000593566"/>
    </source>
</evidence>
<dbReference type="InterPro" id="IPR036250">
    <property type="entry name" value="AcylCo_DH-like_C"/>
</dbReference>
<accession>A0A8H6FKQ1</accession>
<evidence type="ECO:0000256" key="1">
    <source>
        <dbReference type="SAM" id="MobiDB-lite"/>
    </source>
</evidence>
<organism evidence="2 3">
    <name type="scientific">Letharia lupina</name>
    <dbReference type="NCBI Taxonomy" id="560253"/>
    <lineage>
        <taxon>Eukaryota</taxon>
        <taxon>Fungi</taxon>
        <taxon>Dikarya</taxon>
        <taxon>Ascomycota</taxon>
        <taxon>Pezizomycotina</taxon>
        <taxon>Lecanoromycetes</taxon>
        <taxon>OSLEUM clade</taxon>
        <taxon>Lecanoromycetidae</taxon>
        <taxon>Lecanorales</taxon>
        <taxon>Lecanorineae</taxon>
        <taxon>Parmeliaceae</taxon>
        <taxon>Letharia</taxon>
    </lineage>
</organism>
<feature type="compositionally biased region" description="Polar residues" evidence="1">
    <location>
        <begin position="61"/>
        <end position="71"/>
    </location>
</feature>
<proteinExistence type="predicted"/>
<dbReference type="AlphaFoldDB" id="A0A8H6FKQ1"/>
<dbReference type="GeneID" id="59333064"/>
<evidence type="ECO:0000313" key="2">
    <source>
        <dbReference type="EMBL" id="KAF6230317.1"/>
    </source>
</evidence>
<sequence length="134" mass="14156">MPDDGKLKSGVSSEHAVNVLSRRITGNIGAICQHSSICLLRSRFHAEETRGDVTVEGADSNYGSSDGQSGQFGPRECMESLGGGGYIDSILSLEVETNIARVYRDANALSIWGGKGGAEVLRPSENWVGAGAER</sequence>
<feature type="region of interest" description="Disordered" evidence="1">
    <location>
        <begin position="51"/>
        <end position="75"/>
    </location>
</feature>
<dbReference type="Gene3D" id="1.20.140.10">
    <property type="entry name" value="Butyryl-CoA Dehydrogenase, subunit A, domain 3"/>
    <property type="match status" value="1"/>
</dbReference>
<name>A0A8H6FKQ1_9LECA</name>
<comment type="caution">
    <text evidence="2">The sequence shown here is derived from an EMBL/GenBank/DDBJ whole genome shotgun (WGS) entry which is preliminary data.</text>
</comment>
<keyword evidence="3" id="KW-1185">Reference proteome</keyword>
<reference evidence="2 3" key="1">
    <citation type="journal article" date="2020" name="Genomics">
        <title>Complete, high-quality genomes from long-read metagenomic sequencing of two wolf lichen thalli reveals enigmatic genome architecture.</title>
        <authorList>
            <person name="McKenzie S.K."/>
            <person name="Walston R.F."/>
            <person name="Allen J.L."/>
        </authorList>
    </citation>
    <scope>NUCLEOTIDE SEQUENCE [LARGE SCALE GENOMIC DNA]</scope>
    <source>
        <strain evidence="2">WasteWater1</strain>
    </source>
</reference>
<gene>
    <name evidence="2" type="ORF">HO133_004657</name>
</gene>
<dbReference type="Proteomes" id="UP000593566">
    <property type="component" value="Unassembled WGS sequence"/>
</dbReference>